<evidence type="ECO:0000313" key="1">
    <source>
        <dbReference type="EMBL" id="KAA0016684.1"/>
    </source>
</evidence>
<protein>
    <submittedName>
        <fullName evidence="1">Phage tail protein</fullName>
    </submittedName>
</protein>
<reference evidence="1 2" key="1">
    <citation type="submission" date="2019-08" db="EMBL/GenBank/DDBJ databases">
        <title>Bioinformatics analysis of the strain L3 and L5.</title>
        <authorList>
            <person name="Li X."/>
        </authorList>
    </citation>
    <scope>NUCLEOTIDE SEQUENCE [LARGE SCALE GENOMIC DNA]</scope>
    <source>
        <strain evidence="1 2">L3</strain>
    </source>
</reference>
<organism evidence="1 2">
    <name type="scientific">Salinicola corii</name>
    <dbReference type="NCBI Taxonomy" id="2606937"/>
    <lineage>
        <taxon>Bacteria</taxon>
        <taxon>Pseudomonadati</taxon>
        <taxon>Pseudomonadota</taxon>
        <taxon>Gammaproteobacteria</taxon>
        <taxon>Oceanospirillales</taxon>
        <taxon>Halomonadaceae</taxon>
        <taxon>Salinicola</taxon>
    </lineage>
</organism>
<dbReference type="AlphaFoldDB" id="A0A640WDC8"/>
<dbReference type="InterPro" id="IPR008861">
    <property type="entry name" value="GpX-like"/>
</dbReference>
<accession>A0A640WDC8</accession>
<keyword evidence="2" id="KW-1185">Reference proteome</keyword>
<comment type="caution">
    <text evidence="1">The sequence shown here is derived from an EMBL/GenBank/DDBJ whole genome shotgun (WGS) entry which is preliminary data.</text>
</comment>
<evidence type="ECO:0000313" key="2">
    <source>
        <dbReference type="Proteomes" id="UP000466024"/>
    </source>
</evidence>
<sequence length="70" mass="7616">MARIVHARQGDTVDAICQRVHGKTAGVTEQVLELNPGLAEFGPILPQGTPVAMPELARRQARTDIVQLWS</sequence>
<dbReference type="Pfam" id="PF05489">
    <property type="entry name" value="Phage_tail_X"/>
    <property type="match status" value="1"/>
</dbReference>
<dbReference type="RefSeq" id="WP_149436485.1">
    <property type="nucleotide sequence ID" value="NZ_VTPX01000010.1"/>
</dbReference>
<proteinExistence type="predicted"/>
<name>A0A640WDC8_9GAMM</name>
<gene>
    <name evidence="1" type="ORF">F0A16_16555</name>
</gene>
<dbReference type="Proteomes" id="UP000466024">
    <property type="component" value="Unassembled WGS sequence"/>
</dbReference>
<dbReference type="EMBL" id="VTPX01000010">
    <property type="protein sequence ID" value="KAA0016684.1"/>
    <property type="molecule type" value="Genomic_DNA"/>
</dbReference>